<dbReference type="Proteomes" id="UP000271974">
    <property type="component" value="Unassembled WGS sequence"/>
</dbReference>
<accession>A0A433T148</accession>
<sequence>MWQLIEEVLQPTLHELRLSRNNTDANDQSKDLLATGGVLGFLIITPVRIRQVRVLPYEGQATDHACLPVPRLQFDVKRVCNFELTSDIEERRNFSTSWDVVLKDGQTGLDLFRHWKED</sequence>
<dbReference type="AlphaFoldDB" id="A0A433T148"/>
<dbReference type="EMBL" id="RQTK01000754">
    <property type="protein sequence ID" value="RUS75301.1"/>
    <property type="molecule type" value="Genomic_DNA"/>
</dbReference>
<reference evidence="1 2" key="1">
    <citation type="submission" date="2019-01" db="EMBL/GenBank/DDBJ databases">
        <title>A draft genome assembly of the solar-powered sea slug Elysia chlorotica.</title>
        <authorList>
            <person name="Cai H."/>
            <person name="Li Q."/>
            <person name="Fang X."/>
            <person name="Li J."/>
            <person name="Curtis N.E."/>
            <person name="Altenburger A."/>
            <person name="Shibata T."/>
            <person name="Feng M."/>
            <person name="Maeda T."/>
            <person name="Schwartz J.A."/>
            <person name="Shigenobu S."/>
            <person name="Lundholm N."/>
            <person name="Nishiyama T."/>
            <person name="Yang H."/>
            <person name="Hasebe M."/>
            <person name="Li S."/>
            <person name="Pierce S.K."/>
            <person name="Wang J."/>
        </authorList>
    </citation>
    <scope>NUCLEOTIDE SEQUENCE [LARGE SCALE GENOMIC DNA]</scope>
    <source>
        <strain evidence="1">EC2010</strain>
        <tissue evidence="1">Whole organism of an adult</tissue>
    </source>
</reference>
<name>A0A433T148_ELYCH</name>
<feature type="non-terminal residue" evidence="1">
    <location>
        <position position="118"/>
    </location>
</feature>
<keyword evidence="2" id="KW-1185">Reference proteome</keyword>
<dbReference type="OrthoDB" id="6155608at2759"/>
<gene>
    <name evidence="1" type="ORF">EGW08_016944</name>
</gene>
<organism evidence="1 2">
    <name type="scientific">Elysia chlorotica</name>
    <name type="common">Eastern emerald elysia</name>
    <name type="synonym">Sea slug</name>
    <dbReference type="NCBI Taxonomy" id="188477"/>
    <lineage>
        <taxon>Eukaryota</taxon>
        <taxon>Metazoa</taxon>
        <taxon>Spiralia</taxon>
        <taxon>Lophotrochozoa</taxon>
        <taxon>Mollusca</taxon>
        <taxon>Gastropoda</taxon>
        <taxon>Heterobranchia</taxon>
        <taxon>Euthyneura</taxon>
        <taxon>Panpulmonata</taxon>
        <taxon>Sacoglossa</taxon>
        <taxon>Placobranchoidea</taxon>
        <taxon>Plakobranchidae</taxon>
        <taxon>Elysia</taxon>
    </lineage>
</organism>
<evidence type="ECO:0000313" key="2">
    <source>
        <dbReference type="Proteomes" id="UP000271974"/>
    </source>
</evidence>
<proteinExistence type="predicted"/>
<comment type="caution">
    <text evidence="1">The sequence shown here is derived from an EMBL/GenBank/DDBJ whole genome shotgun (WGS) entry which is preliminary data.</text>
</comment>
<protein>
    <submittedName>
        <fullName evidence="1">Uncharacterized protein</fullName>
    </submittedName>
</protein>
<evidence type="ECO:0000313" key="1">
    <source>
        <dbReference type="EMBL" id="RUS75301.1"/>
    </source>
</evidence>